<dbReference type="SFLD" id="SFLDG01082">
    <property type="entry name" value="B12-binding_domain_containing"/>
    <property type="match status" value="1"/>
</dbReference>
<evidence type="ECO:0000256" key="3">
    <source>
        <dbReference type="ARBA" id="ARBA00022691"/>
    </source>
</evidence>
<evidence type="ECO:0000256" key="5">
    <source>
        <dbReference type="ARBA" id="ARBA00023004"/>
    </source>
</evidence>
<protein>
    <submittedName>
        <fullName evidence="8">Radical SAM protein</fullName>
    </submittedName>
</protein>
<gene>
    <name evidence="8" type="ORF">D4A47_01255</name>
</gene>
<sequence length="331" mass="35549">MRHANLAIFVPHAGCPRQCSFCNQKSISGAREAPTGKSVAALCAESARALAGTDTDAEIAFFGGSFTAIGRDYMLELLEAAAPFVGGAFRGIRISTRPDAVDGETLGLLRRYGVTAVELGAQSMDDGVLDQNLRGHTAADVERAAGLVREAGFELGLQMMTGLYGSDEARDFMTAERLAACAPDTVRVYPTVVMEGTGLAALWRAGAYRPQTLEEAVSLGARLLEFFEGKGVRVIRMGLHAQDSLERERLAGPYHPAFRELCEGEAMRRRAEALLAGRPEGEYLLRVGPRSLSKITGHGARTVEKLGKLGYHVKIEPDGRLSGLAIEIKEV</sequence>
<organism evidence="8 9">
    <name type="scientific">Anaerotruncus massiliensis</name>
    <name type="common">ex Liu et al. 2021</name>
    <dbReference type="NCBI Taxonomy" id="2321404"/>
    <lineage>
        <taxon>Bacteria</taxon>
        <taxon>Bacillati</taxon>
        <taxon>Bacillota</taxon>
        <taxon>Clostridia</taxon>
        <taxon>Eubacteriales</taxon>
        <taxon>Oscillospiraceae</taxon>
        <taxon>Anaerotruncus</taxon>
    </lineage>
</organism>
<name>A0A498D5K3_9FIRM</name>
<dbReference type="GO" id="GO:0005737">
    <property type="term" value="C:cytoplasm"/>
    <property type="evidence" value="ECO:0007669"/>
    <property type="project" value="TreeGrafter"/>
</dbReference>
<feature type="domain" description="Radical SAM core" evidence="7">
    <location>
        <begin position="1"/>
        <end position="236"/>
    </location>
</feature>
<dbReference type="SUPFAM" id="SSF102114">
    <property type="entry name" value="Radical SAM enzymes"/>
    <property type="match status" value="1"/>
</dbReference>
<dbReference type="EMBL" id="RCHT01000001">
    <property type="protein sequence ID" value="RLL14871.1"/>
    <property type="molecule type" value="Genomic_DNA"/>
</dbReference>
<dbReference type="GO" id="GO:0003824">
    <property type="term" value="F:catalytic activity"/>
    <property type="evidence" value="ECO:0007669"/>
    <property type="project" value="InterPro"/>
</dbReference>
<dbReference type="Pfam" id="PF04055">
    <property type="entry name" value="Radical_SAM"/>
    <property type="match status" value="1"/>
</dbReference>
<evidence type="ECO:0000256" key="6">
    <source>
        <dbReference type="ARBA" id="ARBA00023014"/>
    </source>
</evidence>
<evidence type="ECO:0000256" key="1">
    <source>
        <dbReference type="ARBA" id="ARBA00001966"/>
    </source>
</evidence>
<dbReference type="PANTHER" id="PTHR11135">
    <property type="entry name" value="HISTONE ACETYLTRANSFERASE-RELATED"/>
    <property type="match status" value="1"/>
</dbReference>
<evidence type="ECO:0000259" key="7">
    <source>
        <dbReference type="PROSITE" id="PS51918"/>
    </source>
</evidence>
<dbReference type="InterPro" id="IPR023404">
    <property type="entry name" value="rSAM_horseshoe"/>
</dbReference>
<keyword evidence="3" id="KW-0949">S-adenosyl-L-methionine</keyword>
<reference evidence="8 9" key="1">
    <citation type="submission" date="2018-10" db="EMBL/GenBank/DDBJ databases">
        <title>Anaerotruncus faecis sp. nov., isolated from human feces.</title>
        <authorList>
            <person name="Wang Y.-J."/>
        </authorList>
    </citation>
    <scope>NUCLEOTIDE SEQUENCE [LARGE SCALE GENOMIC DNA]</scope>
    <source>
        <strain evidence="8 9">22A2-44</strain>
    </source>
</reference>
<keyword evidence="4" id="KW-0479">Metal-binding</keyword>
<dbReference type="GO" id="GO:0002926">
    <property type="term" value="P:tRNA wobble base 5-methoxycarbonylmethyl-2-thiouridinylation"/>
    <property type="evidence" value="ECO:0007669"/>
    <property type="project" value="TreeGrafter"/>
</dbReference>
<evidence type="ECO:0000313" key="8">
    <source>
        <dbReference type="EMBL" id="RLL14871.1"/>
    </source>
</evidence>
<accession>A0A498D5K3</accession>
<dbReference type="InterPro" id="IPR006638">
    <property type="entry name" value="Elp3/MiaA/NifB-like_rSAM"/>
</dbReference>
<comment type="cofactor">
    <cofactor evidence="1">
        <name>[4Fe-4S] cluster</name>
        <dbReference type="ChEBI" id="CHEBI:49883"/>
    </cofactor>
</comment>
<dbReference type="InterPro" id="IPR032432">
    <property type="entry name" value="Radical_SAM_C"/>
</dbReference>
<dbReference type="SFLD" id="SFLDS00029">
    <property type="entry name" value="Radical_SAM"/>
    <property type="match status" value="1"/>
</dbReference>
<dbReference type="PROSITE" id="PS51918">
    <property type="entry name" value="RADICAL_SAM"/>
    <property type="match status" value="1"/>
</dbReference>
<dbReference type="SFLD" id="SFLDG01086">
    <property type="entry name" value="elongater_protein-like"/>
    <property type="match status" value="1"/>
</dbReference>
<keyword evidence="2" id="KW-0004">4Fe-4S</keyword>
<evidence type="ECO:0000256" key="2">
    <source>
        <dbReference type="ARBA" id="ARBA00022485"/>
    </source>
</evidence>
<dbReference type="GO" id="GO:0051539">
    <property type="term" value="F:4 iron, 4 sulfur cluster binding"/>
    <property type="evidence" value="ECO:0007669"/>
    <property type="project" value="UniProtKB-KW"/>
</dbReference>
<evidence type="ECO:0000313" key="9">
    <source>
        <dbReference type="Proteomes" id="UP000276301"/>
    </source>
</evidence>
<dbReference type="CDD" id="cd01335">
    <property type="entry name" value="Radical_SAM"/>
    <property type="match status" value="1"/>
</dbReference>
<dbReference type="Pfam" id="PF16199">
    <property type="entry name" value="Radical_SAM_C"/>
    <property type="match status" value="1"/>
</dbReference>
<dbReference type="PANTHER" id="PTHR11135:SF0">
    <property type="entry name" value="ELONGATOR COMPLEX PROTEIN 3"/>
    <property type="match status" value="1"/>
</dbReference>
<dbReference type="InterPro" id="IPR058240">
    <property type="entry name" value="rSAM_sf"/>
</dbReference>
<dbReference type="Gene3D" id="3.80.30.20">
    <property type="entry name" value="tm_1862 like domain"/>
    <property type="match status" value="1"/>
</dbReference>
<dbReference type="GO" id="GO:0046872">
    <property type="term" value="F:metal ion binding"/>
    <property type="evidence" value="ECO:0007669"/>
    <property type="project" value="UniProtKB-KW"/>
</dbReference>
<keyword evidence="5" id="KW-0408">Iron</keyword>
<dbReference type="RefSeq" id="WP_121585989.1">
    <property type="nucleotide sequence ID" value="NZ_RCHT01000001.1"/>
</dbReference>
<keyword evidence="9" id="KW-1185">Reference proteome</keyword>
<proteinExistence type="predicted"/>
<dbReference type="InterPro" id="IPR007197">
    <property type="entry name" value="rSAM"/>
</dbReference>
<dbReference type="SMART" id="SM00729">
    <property type="entry name" value="Elp3"/>
    <property type="match status" value="1"/>
</dbReference>
<keyword evidence="6" id="KW-0411">Iron-sulfur</keyword>
<evidence type="ECO:0000256" key="4">
    <source>
        <dbReference type="ARBA" id="ARBA00022723"/>
    </source>
</evidence>
<comment type="caution">
    <text evidence="8">The sequence shown here is derived from an EMBL/GenBank/DDBJ whole genome shotgun (WGS) entry which is preliminary data.</text>
</comment>
<dbReference type="Proteomes" id="UP000276301">
    <property type="component" value="Unassembled WGS sequence"/>
</dbReference>
<dbReference type="InterPro" id="IPR039661">
    <property type="entry name" value="ELP3"/>
</dbReference>
<dbReference type="AlphaFoldDB" id="A0A498D5K3"/>